<organism evidence="2 3">
    <name type="scientific">Cricetulus griseus</name>
    <name type="common">Chinese hamster</name>
    <name type="synonym">Cricetulus barabensis griseus</name>
    <dbReference type="NCBI Taxonomy" id="10029"/>
    <lineage>
        <taxon>Eukaryota</taxon>
        <taxon>Metazoa</taxon>
        <taxon>Chordata</taxon>
        <taxon>Craniata</taxon>
        <taxon>Vertebrata</taxon>
        <taxon>Euteleostomi</taxon>
        <taxon>Mammalia</taxon>
        <taxon>Eutheria</taxon>
        <taxon>Euarchontoglires</taxon>
        <taxon>Glires</taxon>
        <taxon>Rodentia</taxon>
        <taxon>Myomorpha</taxon>
        <taxon>Muroidea</taxon>
        <taxon>Cricetidae</taxon>
        <taxon>Cricetinae</taxon>
        <taxon>Cricetulus</taxon>
    </lineage>
</organism>
<dbReference type="AlphaFoldDB" id="G3HNQ2"/>
<name>G3HNQ2_CRIGR</name>
<evidence type="ECO:0000313" key="2">
    <source>
        <dbReference type="EMBL" id="EGW06405.1"/>
    </source>
</evidence>
<feature type="compositionally biased region" description="Basic residues" evidence="1">
    <location>
        <begin position="63"/>
        <end position="72"/>
    </location>
</feature>
<evidence type="ECO:0000256" key="1">
    <source>
        <dbReference type="SAM" id="MobiDB-lite"/>
    </source>
</evidence>
<dbReference type="EMBL" id="JH000550">
    <property type="protein sequence ID" value="EGW06405.1"/>
    <property type="molecule type" value="Genomic_DNA"/>
</dbReference>
<proteinExistence type="predicted"/>
<sequence>MSSSVGCTLGGPGLSGVSGLLGGEMLSVRPKETSFQGSRRGRLAAGRGRGAKVRVVGRPGNSRGRRRVGNKA</sequence>
<evidence type="ECO:0000313" key="3">
    <source>
        <dbReference type="Proteomes" id="UP000001075"/>
    </source>
</evidence>
<protein>
    <submittedName>
        <fullName evidence="2">Uncharacterized protein</fullName>
    </submittedName>
</protein>
<reference evidence="3" key="1">
    <citation type="journal article" date="2011" name="Nat. Biotechnol.">
        <title>The genomic sequence of the Chinese hamster ovary (CHO)-K1 cell line.</title>
        <authorList>
            <person name="Xu X."/>
            <person name="Nagarajan H."/>
            <person name="Lewis N.E."/>
            <person name="Pan S."/>
            <person name="Cai Z."/>
            <person name="Liu X."/>
            <person name="Chen W."/>
            <person name="Xie M."/>
            <person name="Wang W."/>
            <person name="Hammond S."/>
            <person name="Andersen M.R."/>
            <person name="Neff N."/>
            <person name="Passarelli B."/>
            <person name="Koh W."/>
            <person name="Fan H.C."/>
            <person name="Wang J."/>
            <person name="Gui Y."/>
            <person name="Lee K.H."/>
            <person name="Betenbaugh M.J."/>
            <person name="Quake S.R."/>
            <person name="Famili I."/>
            <person name="Palsson B.O."/>
            <person name="Wang J."/>
        </authorList>
    </citation>
    <scope>NUCLEOTIDE SEQUENCE [LARGE SCALE GENOMIC DNA]</scope>
    <source>
        <strain evidence="3">CHO K1 cell line</strain>
    </source>
</reference>
<dbReference type="InParanoid" id="G3HNQ2"/>
<dbReference type="Proteomes" id="UP000001075">
    <property type="component" value="Unassembled WGS sequence"/>
</dbReference>
<accession>G3HNQ2</accession>
<gene>
    <name evidence="2" type="ORF">I79_012395</name>
</gene>
<feature type="region of interest" description="Disordered" evidence="1">
    <location>
        <begin position="30"/>
        <end position="72"/>
    </location>
</feature>